<accession>A0A9P4UCH1</accession>
<dbReference type="PANTHER" id="PTHR21310">
    <property type="entry name" value="AMINOGLYCOSIDE PHOSPHOTRANSFERASE-RELATED-RELATED"/>
    <property type="match status" value="1"/>
</dbReference>
<evidence type="ECO:0000259" key="1">
    <source>
        <dbReference type="Pfam" id="PF01636"/>
    </source>
</evidence>
<dbReference type="SUPFAM" id="SSF56112">
    <property type="entry name" value="Protein kinase-like (PK-like)"/>
    <property type="match status" value="1"/>
</dbReference>
<comment type="caution">
    <text evidence="2">The sequence shown here is derived from an EMBL/GenBank/DDBJ whole genome shotgun (WGS) entry which is preliminary data.</text>
</comment>
<dbReference type="Pfam" id="PF01636">
    <property type="entry name" value="APH"/>
    <property type="match status" value="1"/>
</dbReference>
<evidence type="ECO:0000313" key="3">
    <source>
        <dbReference type="Proteomes" id="UP000799764"/>
    </source>
</evidence>
<dbReference type="InterPro" id="IPR002575">
    <property type="entry name" value="Aminoglycoside_PTrfase"/>
</dbReference>
<reference evidence="2" key="1">
    <citation type="journal article" date="2020" name="Stud. Mycol.">
        <title>101 Dothideomycetes genomes: a test case for predicting lifestyles and emergence of pathogens.</title>
        <authorList>
            <person name="Haridas S."/>
            <person name="Albert R."/>
            <person name="Binder M."/>
            <person name="Bloem J."/>
            <person name="Labutti K."/>
            <person name="Salamov A."/>
            <person name="Andreopoulos B."/>
            <person name="Baker S."/>
            <person name="Barry K."/>
            <person name="Bills G."/>
            <person name="Bluhm B."/>
            <person name="Cannon C."/>
            <person name="Castanera R."/>
            <person name="Culley D."/>
            <person name="Daum C."/>
            <person name="Ezra D."/>
            <person name="Gonzalez J."/>
            <person name="Henrissat B."/>
            <person name="Kuo A."/>
            <person name="Liang C."/>
            <person name="Lipzen A."/>
            <person name="Lutzoni F."/>
            <person name="Magnuson J."/>
            <person name="Mondo S."/>
            <person name="Nolan M."/>
            <person name="Ohm R."/>
            <person name="Pangilinan J."/>
            <person name="Park H.-J."/>
            <person name="Ramirez L."/>
            <person name="Alfaro M."/>
            <person name="Sun H."/>
            <person name="Tritt A."/>
            <person name="Yoshinaga Y."/>
            <person name="Zwiers L.-H."/>
            <person name="Turgeon B."/>
            <person name="Goodwin S."/>
            <person name="Spatafora J."/>
            <person name="Crous P."/>
            <person name="Grigoriev I."/>
        </authorList>
    </citation>
    <scope>NUCLEOTIDE SEQUENCE</scope>
    <source>
        <strain evidence="2">CBS 690.94</strain>
    </source>
</reference>
<feature type="domain" description="Aminoglycoside phosphotransferase" evidence="1">
    <location>
        <begin position="86"/>
        <end position="304"/>
    </location>
</feature>
<keyword evidence="3" id="KW-1185">Reference proteome</keyword>
<organism evidence="2 3">
    <name type="scientific">Karstenula rhodostoma CBS 690.94</name>
    <dbReference type="NCBI Taxonomy" id="1392251"/>
    <lineage>
        <taxon>Eukaryota</taxon>
        <taxon>Fungi</taxon>
        <taxon>Dikarya</taxon>
        <taxon>Ascomycota</taxon>
        <taxon>Pezizomycotina</taxon>
        <taxon>Dothideomycetes</taxon>
        <taxon>Pleosporomycetidae</taxon>
        <taxon>Pleosporales</taxon>
        <taxon>Massarineae</taxon>
        <taxon>Didymosphaeriaceae</taxon>
        <taxon>Karstenula</taxon>
    </lineage>
</organism>
<dbReference type="InterPro" id="IPR011009">
    <property type="entry name" value="Kinase-like_dom_sf"/>
</dbReference>
<dbReference type="Proteomes" id="UP000799764">
    <property type="component" value="Unassembled WGS sequence"/>
</dbReference>
<dbReference type="Gene3D" id="3.30.200.20">
    <property type="entry name" value="Phosphorylase Kinase, domain 1"/>
    <property type="match status" value="1"/>
</dbReference>
<sequence length="376" mass="42031">MQILSLQIPIEMHLPPLDAAVYPVVPTNNGRHISRAARASSTVSSISSSSSLSSPTCAPSADFSGIQRAIQSVFRSSKITVQKAERIPGRLHQVYRAQLTDGSIFVLKCPPHTSSRALRHEKHGLETELRTLRYLREYCQGQLPVPEVYQYQEHGGVLGSPFLLMSFVQGRKLSEMLPYLSTHERNTIDRTLGSYMRTITALNAQQFGMTHNVFANKGSTSWRKAFRALLESTLRDCEDMLVTLPYDSIRYYVEQHVHTLDEVQTPCIVAMDMCDAQSVLVDEQTKQVTGLVGFSNVIWGDPLMNEAIANGSDAFFEGYGERPPRSAGPHTRQLMYAIYRATVQIASLHYRPQPHVSDTDARRSLTYAVNSLAALR</sequence>
<dbReference type="PANTHER" id="PTHR21310:SF59">
    <property type="entry name" value="AMINOGLYCOSIDE PHOSPHOTRANSFERASE DOMAIN-CONTAINING PROTEIN"/>
    <property type="match status" value="1"/>
</dbReference>
<evidence type="ECO:0000313" key="2">
    <source>
        <dbReference type="EMBL" id="KAF2444353.1"/>
    </source>
</evidence>
<dbReference type="InterPro" id="IPR051678">
    <property type="entry name" value="AGP_Transferase"/>
</dbReference>
<name>A0A9P4UCH1_9PLEO</name>
<protein>
    <recommendedName>
        <fullName evidence="1">Aminoglycoside phosphotransferase domain-containing protein</fullName>
    </recommendedName>
</protein>
<gene>
    <name evidence="2" type="ORF">P171DRAFT_414328</name>
</gene>
<proteinExistence type="predicted"/>
<dbReference type="AlphaFoldDB" id="A0A9P4UCH1"/>
<dbReference type="OrthoDB" id="5210591at2759"/>
<dbReference type="EMBL" id="MU001501">
    <property type="protein sequence ID" value="KAF2444353.1"/>
    <property type="molecule type" value="Genomic_DNA"/>
</dbReference>